<dbReference type="InterPro" id="IPR013760">
    <property type="entry name" value="Topo_IIA-like_dom_sf"/>
</dbReference>
<evidence type="ECO:0000256" key="2">
    <source>
        <dbReference type="ARBA" id="ARBA00008263"/>
    </source>
</evidence>
<dbReference type="InterPro" id="IPR013757">
    <property type="entry name" value="Topo_IIA_A_a_sf"/>
</dbReference>
<dbReference type="InterPro" id="IPR013758">
    <property type="entry name" value="Topo_IIA_A/C_ab"/>
</dbReference>
<feature type="region of interest" description="Disordered" evidence="7">
    <location>
        <begin position="1"/>
        <end position="39"/>
    </location>
</feature>
<dbReference type="Gene3D" id="1.10.268.10">
    <property type="entry name" value="Topoisomerase, domain 3"/>
    <property type="match status" value="1"/>
</dbReference>
<evidence type="ECO:0000313" key="9">
    <source>
        <dbReference type="EMBL" id="MBC5616019.1"/>
    </source>
</evidence>
<keyword evidence="4 6" id="KW-0238">DNA-binding</keyword>
<evidence type="ECO:0000313" key="10">
    <source>
        <dbReference type="Proteomes" id="UP000636891"/>
    </source>
</evidence>
<evidence type="ECO:0000256" key="3">
    <source>
        <dbReference type="ARBA" id="ARBA00023029"/>
    </source>
</evidence>
<feature type="compositionally biased region" description="Basic and acidic residues" evidence="7">
    <location>
        <begin position="851"/>
        <end position="869"/>
    </location>
</feature>
<feature type="domain" description="Topo IIA-type catalytic" evidence="8">
    <location>
        <begin position="65"/>
        <end position="475"/>
    </location>
</feature>
<dbReference type="PANTHER" id="PTHR43493:SF5">
    <property type="entry name" value="DNA GYRASE SUBUNIT A, CHLOROPLASTIC_MITOCHONDRIAL"/>
    <property type="match status" value="1"/>
</dbReference>
<dbReference type="Gene3D" id="3.90.199.10">
    <property type="entry name" value="Topoisomerase II, domain 5"/>
    <property type="match status" value="1"/>
</dbReference>
<proteinExistence type="inferred from homology"/>
<dbReference type="InterPro" id="IPR002205">
    <property type="entry name" value="Topo_IIA_dom_A"/>
</dbReference>
<evidence type="ECO:0000256" key="5">
    <source>
        <dbReference type="ARBA" id="ARBA00023235"/>
    </source>
</evidence>
<organism evidence="9 10">
    <name type="scientific">Alistipes hominis</name>
    <dbReference type="NCBI Taxonomy" id="2763015"/>
    <lineage>
        <taxon>Bacteria</taxon>
        <taxon>Pseudomonadati</taxon>
        <taxon>Bacteroidota</taxon>
        <taxon>Bacteroidia</taxon>
        <taxon>Bacteroidales</taxon>
        <taxon>Rikenellaceae</taxon>
        <taxon>Alistipes</taxon>
    </lineage>
</organism>
<accession>A0ABR7CK34</accession>
<dbReference type="Pfam" id="PF00521">
    <property type="entry name" value="DNA_topoisoIV"/>
    <property type="match status" value="1"/>
</dbReference>
<dbReference type="NCBIfam" id="NF009397">
    <property type="entry name" value="PRK12758.1"/>
    <property type="match status" value="1"/>
</dbReference>
<comment type="catalytic activity">
    <reaction evidence="1 6">
        <text>ATP-dependent breakage, passage and rejoining of double-stranded DNA.</text>
        <dbReference type="EC" id="5.6.2.2"/>
    </reaction>
</comment>
<protein>
    <submittedName>
        <fullName evidence="9">DNA gyrase/topoisomerase IV subunit A</fullName>
    </submittedName>
</protein>
<keyword evidence="3 6" id="KW-0799">Topoisomerase</keyword>
<reference evidence="9 10" key="1">
    <citation type="submission" date="2020-08" db="EMBL/GenBank/DDBJ databases">
        <title>Genome public.</title>
        <authorList>
            <person name="Liu C."/>
            <person name="Sun Q."/>
        </authorList>
    </citation>
    <scope>NUCLEOTIDE SEQUENCE [LARGE SCALE GENOMIC DNA]</scope>
    <source>
        <strain evidence="9 10">New-7</strain>
    </source>
</reference>
<keyword evidence="5 6" id="KW-0413">Isomerase</keyword>
<evidence type="ECO:0000256" key="4">
    <source>
        <dbReference type="ARBA" id="ARBA00023125"/>
    </source>
</evidence>
<dbReference type="PROSITE" id="PS52040">
    <property type="entry name" value="TOPO_IIA"/>
    <property type="match status" value="1"/>
</dbReference>
<feature type="compositionally biased region" description="Acidic residues" evidence="7">
    <location>
        <begin position="911"/>
        <end position="921"/>
    </location>
</feature>
<comment type="similarity">
    <text evidence="2">Belongs to the type II topoisomerase GyrA/ParC subunit family.</text>
</comment>
<evidence type="ECO:0000256" key="6">
    <source>
        <dbReference type="PROSITE-ProRule" id="PRU01384"/>
    </source>
</evidence>
<dbReference type="PANTHER" id="PTHR43493">
    <property type="entry name" value="DNA GYRASE/TOPOISOMERASE SUBUNIT A"/>
    <property type="match status" value="1"/>
</dbReference>
<keyword evidence="10" id="KW-1185">Reference proteome</keyword>
<evidence type="ECO:0000256" key="7">
    <source>
        <dbReference type="SAM" id="MobiDB-lite"/>
    </source>
</evidence>
<name>A0ABR7CK34_9BACT</name>
<dbReference type="EMBL" id="JACOOK010000001">
    <property type="protein sequence ID" value="MBC5616019.1"/>
    <property type="molecule type" value="Genomic_DNA"/>
</dbReference>
<dbReference type="SUPFAM" id="SSF56719">
    <property type="entry name" value="Type II DNA topoisomerase"/>
    <property type="match status" value="1"/>
</dbReference>
<sequence length="934" mass="105615">MNEEQNINNRRDDLPAGAETDGGNNARAGKYGRLTDDKPDRRKLTGMYQDWFLDYASYVILERAVPHVEDGLKPVQRRILHAMKKLDDGRYNKVANIIGSTMQYHPHGDASIGDALVQLGQKDLLIDCQGNWGNVLTGDGAAAPRYIEARLSKFALDVVFNPKVTEWMLSYDGRNQEPVTLPVKFPLLLAQGVEGIAVGLASKILPHNFNELIDASIAYLRGGDFEIYPDFPTGGLADVSRYNDGLRGGAVKVRARINKIDKRTLAITEIPFGTTTESIKDSIIRANDKGKIKIKKVDDNTSDKVEIVIHVSNDESSDRTIDALYAFTDCEVSISPNACVIMDEKPHFMGVREILRRCADHTKELLKRELEIRMEELEQDWHMSSLEKIFIENRIYQLMEECTSREAAYAAVGKGLEPFARLLRREITLDDIVKLTELRMIRISRYDAFKADEHIRNVEDEIKQVKHDLAHLIDYAVAYFTRIRDKYGKNCERKTELRSFDSIEATKVVVANAKLYVNREEGFFGIGAAMRKDEFVCDCSDIDDVIVITKEGKYIITKVSDKAFFAKNIYYIGIFKRNDERTIYNVLYRDGRNGPVMMKRCAIKGITRDREYDITKGTPKSDILYMSVNPNGEAEILKVYFKPRPRLKKLIVDLNFSELAIKGRQSQGNLFSRYAIHKIVLKERGASTLGGVDVWYDDEIRRLNTDGRGELLGEFVGDDKLIVMTGKGLYYTANYDLGLHFPEDTIRVEKYDSDRIYSVVYFDGEQNYYYVKRFNAESSDNKMQNFVEDTAGSYMVAINSDTYPQLQVVYGGHNAGRPDDTIDVDEFIGVKSHRAKGKRVTTLDVDKIVFAEPLDKEPRPEETPGRPDDENGAEETSGKTGKTAPERSSAPDAGGAGKTAPPKNYVAGDTVEFDIAAEEEQQQNTKQMNLFGEE</sequence>
<dbReference type="InterPro" id="IPR050220">
    <property type="entry name" value="Type_II_DNA_Topoisomerases"/>
</dbReference>
<evidence type="ECO:0000259" key="8">
    <source>
        <dbReference type="PROSITE" id="PS52040"/>
    </source>
</evidence>
<gene>
    <name evidence="9" type="ORF">H8S08_03170</name>
</gene>
<comment type="caution">
    <text evidence="9">The sequence shown here is derived from an EMBL/GenBank/DDBJ whole genome shotgun (WGS) entry which is preliminary data.</text>
</comment>
<feature type="active site" description="O-(5'-phospho-DNA)-tyrosine intermediate" evidence="6">
    <location>
        <position position="146"/>
    </location>
</feature>
<dbReference type="RefSeq" id="WP_118657107.1">
    <property type="nucleotide sequence ID" value="NZ_JACOOK010000001.1"/>
</dbReference>
<dbReference type="Gene3D" id="3.30.1360.40">
    <property type="match status" value="1"/>
</dbReference>
<dbReference type="SMART" id="SM00434">
    <property type="entry name" value="TOP4c"/>
    <property type="match status" value="1"/>
</dbReference>
<dbReference type="Proteomes" id="UP000636891">
    <property type="component" value="Unassembled WGS sequence"/>
</dbReference>
<dbReference type="NCBIfam" id="NF007209">
    <property type="entry name" value="PRK09631.1"/>
    <property type="match status" value="1"/>
</dbReference>
<feature type="region of interest" description="Disordered" evidence="7">
    <location>
        <begin position="851"/>
        <end position="934"/>
    </location>
</feature>
<evidence type="ECO:0000256" key="1">
    <source>
        <dbReference type="ARBA" id="ARBA00000185"/>
    </source>
</evidence>